<dbReference type="Pfam" id="PF03330">
    <property type="entry name" value="DPBB_1"/>
    <property type="match status" value="1"/>
</dbReference>
<evidence type="ECO:0000313" key="5">
    <source>
        <dbReference type="Proteomes" id="UP000724657"/>
    </source>
</evidence>
<proteinExistence type="inferred from homology"/>
<comment type="similarity">
    <text evidence="1">Belongs to the RlpA family.</text>
</comment>
<dbReference type="CDD" id="cd22268">
    <property type="entry name" value="DPBB_RlpA-like"/>
    <property type="match status" value="1"/>
</dbReference>
<dbReference type="EMBL" id="JAHLFN010000013">
    <property type="protein sequence ID" value="MBU3841612.1"/>
    <property type="molecule type" value="Genomic_DNA"/>
</dbReference>
<gene>
    <name evidence="4" type="ORF">IAA47_01200</name>
</gene>
<feature type="domain" description="RlpA-like protein double-psi beta-barrel" evidence="3">
    <location>
        <begin position="22"/>
        <end position="113"/>
    </location>
</feature>
<dbReference type="Proteomes" id="UP000724657">
    <property type="component" value="Unassembled WGS sequence"/>
</dbReference>
<evidence type="ECO:0000256" key="2">
    <source>
        <dbReference type="SAM" id="Phobius"/>
    </source>
</evidence>
<dbReference type="NCBIfam" id="TIGR00413">
    <property type="entry name" value="rlpA"/>
    <property type="match status" value="1"/>
</dbReference>
<dbReference type="InterPro" id="IPR036908">
    <property type="entry name" value="RlpA-like_sf"/>
</dbReference>
<name>A0A9E2KXK2_9FUSO</name>
<keyword evidence="2" id="KW-0812">Transmembrane</keyword>
<evidence type="ECO:0000259" key="3">
    <source>
        <dbReference type="Pfam" id="PF03330"/>
    </source>
</evidence>
<dbReference type="InterPro" id="IPR012997">
    <property type="entry name" value="RplA"/>
</dbReference>
<dbReference type="PROSITE" id="PS51257">
    <property type="entry name" value="PROKAR_LIPOPROTEIN"/>
    <property type="match status" value="1"/>
</dbReference>
<dbReference type="PANTHER" id="PTHR34183">
    <property type="entry name" value="ENDOLYTIC PEPTIDOGLYCAN TRANSGLYCOSYLASE RLPA"/>
    <property type="match status" value="1"/>
</dbReference>
<sequence length="143" mass="15785">MGEDSVRYFLLSLILMLFVACTSTGTASWYGKGFEGKLTASGYVFDSNQLTCASNEYPFGTVLKVTNNENKKSVLVVVTDRGGFEKYGRKIDLSKAAFSKIASTANGLIDVKIEVVSQKNTFKYKHGSPKFTSTEYKKYIKGI</sequence>
<keyword evidence="2" id="KW-1133">Transmembrane helix</keyword>
<evidence type="ECO:0000256" key="1">
    <source>
        <dbReference type="RuleBase" id="RU003495"/>
    </source>
</evidence>
<feature type="transmembrane region" description="Helical" evidence="2">
    <location>
        <begin position="6"/>
        <end position="30"/>
    </location>
</feature>
<reference evidence="4" key="2">
    <citation type="submission" date="2021-04" db="EMBL/GenBank/DDBJ databases">
        <authorList>
            <person name="Gilroy R."/>
        </authorList>
    </citation>
    <scope>NUCLEOTIDE SEQUENCE</scope>
    <source>
        <strain evidence="4">A6-441</strain>
    </source>
</reference>
<organism evidence="4 5">
    <name type="scientific">Candidatus Fusobacterium pullicola</name>
    <dbReference type="NCBI Taxonomy" id="2838601"/>
    <lineage>
        <taxon>Bacteria</taxon>
        <taxon>Fusobacteriati</taxon>
        <taxon>Fusobacteriota</taxon>
        <taxon>Fusobacteriia</taxon>
        <taxon>Fusobacteriales</taxon>
        <taxon>Fusobacteriaceae</taxon>
        <taxon>Fusobacterium</taxon>
    </lineage>
</organism>
<dbReference type="AlphaFoldDB" id="A0A9E2KXK2"/>
<accession>A0A9E2KXK2</accession>
<dbReference type="PANTHER" id="PTHR34183:SF1">
    <property type="entry name" value="ENDOLYTIC PEPTIDOGLYCAN TRANSGLYCOSYLASE RLPA"/>
    <property type="match status" value="1"/>
</dbReference>
<comment type="caution">
    <text evidence="4">The sequence shown here is derived from an EMBL/GenBank/DDBJ whole genome shotgun (WGS) entry which is preliminary data.</text>
</comment>
<reference evidence="4" key="1">
    <citation type="journal article" date="2021" name="PeerJ">
        <title>Extensive microbial diversity within the chicken gut microbiome revealed by metagenomics and culture.</title>
        <authorList>
            <person name="Gilroy R."/>
            <person name="Ravi A."/>
            <person name="Getino M."/>
            <person name="Pursley I."/>
            <person name="Horton D.L."/>
            <person name="Alikhan N.F."/>
            <person name="Baker D."/>
            <person name="Gharbi K."/>
            <person name="Hall N."/>
            <person name="Watson M."/>
            <person name="Adriaenssens E.M."/>
            <person name="Foster-Nyarko E."/>
            <person name="Jarju S."/>
            <person name="Secka A."/>
            <person name="Antonio M."/>
            <person name="Oren A."/>
            <person name="Chaudhuri R.R."/>
            <person name="La Ragione R."/>
            <person name="Hildebrand F."/>
            <person name="Pallen M.J."/>
        </authorList>
    </citation>
    <scope>NUCLEOTIDE SEQUENCE</scope>
    <source>
        <strain evidence="4">A6-441</strain>
    </source>
</reference>
<evidence type="ECO:0000313" key="4">
    <source>
        <dbReference type="EMBL" id="MBU3841612.1"/>
    </source>
</evidence>
<protein>
    <submittedName>
        <fullName evidence="4">Septal ring lytic transglycosylase RlpA family protein</fullName>
    </submittedName>
</protein>
<dbReference type="InterPro" id="IPR009009">
    <property type="entry name" value="RlpA-like_DPBB"/>
</dbReference>
<dbReference type="Gene3D" id="2.40.40.10">
    <property type="entry name" value="RlpA-like domain"/>
    <property type="match status" value="1"/>
</dbReference>
<dbReference type="SUPFAM" id="SSF50685">
    <property type="entry name" value="Barwin-like endoglucanases"/>
    <property type="match status" value="1"/>
</dbReference>
<keyword evidence="2" id="KW-0472">Membrane</keyword>